<feature type="region of interest" description="Disordered" evidence="1">
    <location>
        <begin position="202"/>
        <end position="263"/>
    </location>
</feature>
<protein>
    <submittedName>
        <fullName evidence="3">Uncharacterized protein</fullName>
    </submittedName>
</protein>
<keyword evidence="2" id="KW-0812">Transmembrane</keyword>
<organism evidence="3 4">
    <name type="scientific">Paratrimastix pyriformis</name>
    <dbReference type="NCBI Taxonomy" id="342808"/>
    <lineage>
        <taxon>Eukaryota</taxon>
        <taxon>Metamonada</taxon>
        <taxon>Preaxostyla</taxon>
        <taxon>Paratrimastigidae</taxon>
        <taxon>Paratrimastix</taxon>
    </lineage>
</organism>
<feature type="compositionally biased region" description="Low complexity" evidence="1">
    <location>
        <begin position="203"/>
        <end position="217"/>
    </location>
</feature>
<dbReference type="EMBL" id="JAPMOS010000193">
    <property type="protein sequence ID" value="KAJ4454020.1"/>
    <property type="molecule type" value="Genomic_DNA"/>
</dbReference>
<keyword evidence="2" id="KW-0472">Membrane</keyword>
<evidence type="ECO:0000256" key="1">
    <source>
        <dbReference type="SAM" id="MobiDB-lite"/>
    </source>
</evidence>
<keyword evidence="4" id="KW-1185">Reference proteome</keyword>
<feature type="transmembrane region" description="Helical" evidence="2">
    <location>
        <begin position="79"/>
        <end position="101"/>
    </location>
</feature>
<proteinExistence type="predicted"/>
<evidence type="ECO:0000256" key="2">
    <source>
        <dbReference type="SAM" id="Phobius"/>
    </source>
</evidence>
<gene>
    <name evidence="3" type="ORF">PAPYR_11383</name>
</gene>
<reference evidence="3" key="1">
    <citation type="journal article" date="2022" name="bioRxiv">
        <title>Genomics of Preaxostyla Flagellates Illuminates Evolutionary Transitions and the Path Towards Mitochondrial Loss.</title>
        <authorList>
            <person name="Novak L.V.F."/>
            <person name="Treitli S.C."/>
            <person name="Pyrih J."/>
            <person name="Halakuc P."/>
            <person name="Pipaliya S.V."/>
            <person name="Vacek V."/>
            <person name="Brzon O."/>
            <person name="Soukal P."/>
            <person name="Eme L."/>
            <person name="Dacks J.B."/>
            <person name="Karnkowska A."/>
            <person name="Elias M."/>
            <person name="Hampl V."/>
        </authorList>
    </citation>
    <scope>NUCLEOTIDE SEQUENCE</scope>
    <source>
        <strain evidence="3">RCP-MX</strain>
    </source>
</reference>
<sequence length="512" mass="56308">MWSKWEVPEWKRECVWEARKFSKPLQIHLEFSMFMRYSNLADACRLKKFAGGSDHQIRLFVPKDQTFSWSQTTLIALHFFYSCGFFSTLAVFLGVASDIILNDPGFLALPRGPLAPRGCSCRSACPLVAPRPVVPSRQQLRHDACEIKRNDDPFLRFLNRDISEKHLRYTDLDSDFKVLTQKMLPELAKFAWLCRGMLDNRTSISSESPPSPKSLSGSKKDGLPTLEVTTVHPLRSRPPSGTLVAKPPASSRTPAPASAKGVSPEAKSIAPAVGAPAPAVPVVVPPFPNPLILSCPLCSICMRVDFLASFQSLFLHSPCSIPVLEPAGLFLPTEASGSNRIMIALTLLLHALDETLAERLVGIELSTSGAQTQRTTTTPQPGLKIIQSKEWKYQNGLDGGVVVRIPQANALVTPAWEALPLHQEPPAAILPFVVFEDFVNAVFAFPPDDGGVRGRVVGVKEERGHGVQVDFPFGVVGEVLEEEFRVGQNLQHQQRTYCPASYVGVRERSEAL</sequence>
<accession>A0ABQ8UB36</accession>
<evidence type="ECO:0000313" key="3">
    <source>
        <dbReference type="EMBL" id="KAJ4454020.1"/>
    </source>
</evidence>
<dbReference type="Proteomes" id="UP001141327">
    <property type="component" value="Unassembled WGS sequence"/>
</dbReference>
<evidence type="ECO:0000313" key="4">
    <source>
        <dbReference type="Proteomes" id="UP001141327"/>
    </source>
</evidence>
<feature type="compositionally biased region" description="Low complexity" evidence="1">
    <location>
        <begin position="247"/>
        <end position="259"/>
    </location>
</feature>
<comment type="caution">
    <text evidence="3">The sequence shown here is derived from an EMBL/GenBank/DDBJ whole genome shotgun (WGS) entry which is preliminary data.</text>
</comment>
<keyword evidence="2" id="KW-1133">Transmembrane helix</keyword>
<name>A0ABQ8UB36_9EUKA</name>